<sequence length="321" mass="34952">MRRPLTCLILTLAPFTPAPWAAAQAVPPAVLHQNDMARGALKEVNSALKAAISSGSRNRLLAAIEKYNTVIADLANLEYQGLGNEVKVSRDLSYRAMASLLEVMTRNCEAGSLGDGMKAGELVRALDRNVQTTQGVGVAHIARIRARLPDCLALELHIDSSMTFIEANYRAHFEVKVPLTYNLGTGLYTGTGMVRRVHQSLEKSGCTATYTFRPTPFTVNRLELRLNGALGVQDVVLDDYDPGTTGETMTLLCPPAPPLPMAYMNWGTTFSTARRTSGNLSIDTWRIGVPVVKGVIASKSLSQDIVLREATDMLLVRPRKK</sequence>
<evidence type="ECO:0000256" key="1">
    <source>
        <dbReference type="SAM" id="SignalP"/>
    </source>
</evidence>
<accession>A0ABV7Z609</accession>
<feature type="chain" id="PRO_5046005831" evidence="1">
    <location>
        <begin position="24"/>
        <end position="321"/>
    </location>
</feature>
<gene>
    <name evidence="2" type="ORF">ACFOSB_01530</name>
</gene>
<dbReference type="RefSeq" id="WP_322473653.1">
    <property type="nucleotide sequence ID" value="NZ_JBHRZG010000002.1"/>
</dbReference>
<reference evidence="3" key="1">
    <citation type="journal article" date="2019" name="Int. J. Syst. Evol. Microbiol.">
        <title>The Global Catalogue of Microorganisms (GCM) 10K type strain sequencing project: providing services to taxonomists for standard genome sequencing and annotation.</title>
        <authorList>
            <consortium name="The Broad Institute Genomics Platform"/>
            <consortium name="The Broad Institute Genome Sequencing Center for Infectious Disease"/>
            <person name="Wu L."/>
            <person name="Ma J."/>
        </authorList>
    </citation>
    <scope>NUCLEOTIDE SEQUENCE [LARGE SCALE GENOMIC DNA]</scope>
    <source>
        <strain evidence="3">CCTCC AB 2017081</strain>
    </source>
</reference>
<name>A0ABV7Z609_9DEIO</name>
<evidence type="ECO:0000313" key="3">
    <source>
        <dbReference type="Proteomes" id="UP001595803"/>
    </source>
</evidence>
<keyword evidence="3" id="KW-1185">Reference proteome</keyword>
<comment type="caution">
    <text evidence="2">The sequence shown here is derived from an EMBL/GenBank/DDBJ whole genome shotgun (WGS) entry which is preliminary data.</text>
</comment>
<organism evidence="2 3">
    <name type="scientific">Deinococcus rufus</name>
    <dbReference type="NCBI Taxonomy" id="2136097"/>
    <lineage>
        <taxon>Bacteria</taxon>
        <taxon>Thermotogati</taxon>
        <taxon>Deinococcota</taxon>
        <taxon>Deinococci</taxon>
        <taxon>Deinococcales</taxon>
        <taxon>Deinococcaceae</taxon>
        <taxon>Deinococcus</taxon>
    </lineage>
</organism>
<proteinExistence type="predicted"/>
<feature type="signal peptide" evidence="1">
    <location>
        <begin position="1"/>
        <end position="23"/>
    </location>
</feature>
<protein>
    <submittedName>
        <fullName evidence="2">Uncharacterized protein</fullName>
    </submittedName>
</protein>
<dbReference type="EMBL" id="JBHRZG010000002">
    <property type="protein sequence ID" value="MFC3831541.1"/>
    <property type="molecule type" value="Genomic_DNA"/>
</dbReference>
<dbReference type="Proteomes" id="UP001595803">
    <property type="component" value="Unassembled WGS sequence"/>
</dbReference>
<keyword evidence="1" id="KW-0732">Signal</keyword>
<evidence type="ECO:0000313" key="2">
    <source>
        <dbReference type="EMBL" id="MFC3831541.1"/>
    </source>
</evidence>